<keyword evidence="1" id="KW-1133">Transmembrane helix</keyword>
<feature type="chain" id="PRO_5029010801" evidence="2">
    <location>
        <begin position="21"/>
        <end position="396"/>
    </location>
</feature>
<evidence type="ECO:0000256" key="1">
    <source>
        <dbReference type="SAM" id="Phobius"/>
    </source>
</evidence>
<keyword evidence="1" id="KW-0812">Transmembrane</keyword>
<evidence type="ECO:0000256" key="2">
    <source>
        <dbReference type="SAM" id="SignalP"/>
    </source>
</evidence>
<evidence type="ECO:0000259" key="4">
    <source>
        <dbReference type="Pfam" id="PF25221"/>
    </source>
</evidence>
<dbReference type="InterPro" id="IPR025178">
    <property type="entry name" value="Lnb_N"/>
</dbReference>
<feature type="transmembrane region" description="Helical" evidence="1">
    <location>
        <begin position="285"/>
        <end position="305"/>
    </location>
</feature>
<evidence type="ECO:0000259" key="3">
    <source>
        <dbReference type="Pfam" id="PF13387"/>
    </source>
</evidence>
<feature type="signal peptide" evidence="2">
    <location>
        <begin position="1"/>
        <end position="20"/>
    </location>
</feature>
<feature type="domain" description="Lnb N-terminal periplasmic" evidence="3">
    <location>
        <begin position="30"/>
        <end position="180"/>
    </location>
</feature>
<dbReference type="RefSeq" id="WP_179242651.1">
    <property type="nucleotide sequence ID" value="NZ_CP058595.1"/>
</dbReference>
<feature type="transmembrane region" description="Helical" evidence="1">
    <location>
        <begin position="311"/>
        <end position="331"/>
    </location>
</feature>
<name>A0A7H9ASP7_9FLAO</name>
<dbReference type="AlphaFoldDB" id="A0A7H9ASP7"/>
<accession>A0A7H9ASP7</accession>
<dbReference type="InterPro" id="IPR057436">
    <property type="entry name" value="5TMH_Lnb"/>
</dbReference>
<reference evidence="5 6" key="1">
    <citation type="journal article" date="2006" name="Int. J. Syst. Evol. Microbiol.">
        <title>Costertonia aggregata gen. nov., sp. nov., a mesophilic marine bacterium of the family Flavobacteriaceae, isolated from a mature biofilm.</title>
        <authorList>
            <person name="Kwon K.K."/>
            <person name="Lee Y.K."/>
            <person name="Lee H.K."/>
        </authorList>
    </citation>
    <scope>NUCLEOTIDE SEQUENCE [LARGE SCALE GENOMIC DNA]</scope>
    <source>
        <strain evidence="5 6">KCCM 42265</strain>
    </source>
</reference>
<keyword evidence="2" id="KW-0732">Signal</keyword>
<dbReference type="KEGG" id="cagg:HYG79_13780"/>
<organism evidence="5 6">
    <name type="scientific">Costertonia aggregata</name>
    <dbReference type="NCBI Taxonomy" id="343403"/>
    <lineage>
        <taxon>Bacteria</taxon>
        <taxon>Pseudomonadati</taxon>
        <taxon>Bacteroidota</taxon>
        <taxon>Flavobacteriia</taxon>
        <taxon>Flavobacteriales</taxon>
        <taxon>Flavobacteriaceae</taxon>
        <taxon>Costertonia</taxon>
    </lineage>
</organism>
<gene>
    <name evidence="5" type="ORF">HYG79_13780</name>
</gene>
<evidence type="ECO:0000313" key="5">
    <source>
        <dbReference type="EMBL" id="QLG46372.1"/>
    </source>
</evidence>
<protein>
    <submittedName>
        <fullName evidence="5">DUF4105 domain-containing protein</fullName>
    </submittedName>
</protein>
<proteinExistence type="predicted"/>
<feature type="transmembrane region" description="Helical" evidence="1">
    <location>
        <begin position="250"/>
        <end position="273"/>
    </location>
</feature>
<feature type="transmembrane region" description="Helical" evidence="1">
    <location>
        <begin position="343"/>
        <end position="362"/>
    </location>
</feature>
<dbReference type="Pfam" id="PF25221">
    <property type="entry name" value="5TMH_Lnb"/>
    <property type="match status" value="1"/>
</dbReference>
<keyword evidence="1" id="KW-0472">Membrane</keyword>
<feature type="transmembrane region" description="Helical" evidence="1">
    <location>
        <begin position="368"/>
        <end position="384"/>
    </location>
</feature>
<dbReference type="EMBL" id="CP058595">
    <property type="protein sequence ID" value="QLG46372.1"/>
    <property type="molecule type" value="Genomic_DNA"/>
</dbReference>
<keyword evidence="6" id="KW-1185">Reference proteome</keyword>
<dbReference type="Pfam" id="PF13387">
    <property type="entry name" value="Lnb_N"/>
    <property type="match status" value="1"/>
</dbReference>
<sequence length="396" mass="45986">MFIKKLLFCILLSCSFLGFAENPVWSPSSQISVLTCGAGDELYAAFGHTAIRVQDPVHDIDYVYNYGTFNFNQPGFYVNFVLGKPYFTLSRAPFPNFLYEYEYEKRWVKEQLLDLRPSEKIELLNFLSTNYRPENRGYLYDYLYNNCSTKIPEILKKVLGKNLVFKESHLKETYTFRELIHQNLNTNSWSSFGIDLALGSVIDQKATPNEHMFLPLYVMKQLNNTKLKGKPLVKRERTILNFADRIIPTYFLASPLFWLVILLLFVIIISYIDIKNNVRSHWLDFALFFVTGIIGLLLCFLWFLTDHSATAGNFNILWAFPLNGIAAFYLLRKKTLPSWMPKYILALLGLLILTLLFWMVGIQVFSPLILPILIALGIRYFLIYKKTRTALKTNKA</sequence>
<evidence type="ECO:0000313" key="6">
    <source>
        <dbReference type="Proteomes" id="UP000509302"/>
    </source>
</evidence>
<feature type="domain" description="Lnb-like transmembrane" evidence="4">
    <location>
        <begin position="253"/>
        <end position="386"/>
    </location>
</feature>
<dbReference type="Proteomes" id="UP000509302">
    <property type="component" value="Chromosome"/>
</dbReference>